<dbReference type="SUPFAM" id="SSF47336">
    <property type="entry name" value="ACP-like"/>
    <property type="match status" value="1"/>
</dbReference>
<keyword evidence="3" id="KW-1185">Reference proteome</keyword>
<dbReference type="EMBL" id="RXOF01000001">
    <property type="protein sequence ID" value="RTQ53723.1"/>
    <property type="molecule type" value="Genomic_DNA"/>
</dbReference>
<evidence type="ECO:0000259" key="1">
    <source>
        <dbReference type="Pfam" id="PF00550"/>
    </source>
</evidence>
<dbReference type="Gene3D" id="1.10.1200.10">
    <property type="entry name" value="ACP-like"/>
    <property type="match status" value="1"/>
</dbReference>
<evidence type="ECO:0000313" key="2">
    <source>
        <dbReference type="EMBL" id="RTQ53723.1"/>
    </source>
</evidence>
<dbReference type="OrthoDB" id="853569at2"/>
<dbReference type="InterPro" id="IPR036736">
    <property type="entry name" value="ACP-like_sf"/>
</dbReference>
<reference evidence="2 3" key="1">
    <citation type="submission" date="2018-12" db="EMBL/GenBank/DDBJ databases">
        <title>Hymenobacter gummosus sp. nov., isolated from a spring.</title>
        <authorList>
            <person name="Nie L."/>
        </authorList>
    </citation>
    <scope>NUCLEOTIDE SEQUENCE [LARGE SCALE GENOMIC DNA]</scope>
    <source>
        <strain evidence="2 3">KCTC 52166</strain>
    </source>
</reference>
<dbReference type="Pfam" id="PF00550">
    <property type="entry name" value="PP-binding"/>
    <property type="match status" value="1"/>
</dbReference>
<organism evidence="2 3">
    <name type="scientific">Hymenobacter gummosus</name>
    <dbReference type="NCBI Taxonomy" id="1776032"/>
    <lineage>
        <taxon>Bacteria</taxon>
        <taxon>Pseudomonadati</taxon>
        <taxon>Bacteroidota</taxon>
        <taxon>Cytophagia</taxon>
        <taxon>Cytophagales</taxon>
        <taxon>Hymenobacteraceae</taxon>
        <taxon>Hymenobacter</taxon>
    </lineage>
</organism>
<evidence type="ECO:0000313" key="3">
    <source>
        <dbReference type="Proteomes" id="UP000282184"/>
    </source>
</evidence>
<comment type="caution">
    <text evidence="2">The sequence shown here is derived from an EMBL/GenBank/DDBJ whole genome shotgun (WGS) entry which is preliminary data.</text>
</comment>
<feature type="domain" description="Carrier" evidence="1">
    <location>
        <begin position="18"/>
        <end position="82"/>
    </location>
</feature>
<protein>
    <submittedName>
        <fullName evidence="2">Acyl carrier protein</fullName>
    </submittedName>
</protein>
<proteinExistence type="predicted"/>
<sequence>MVTPLYSASPSSVELTRQVQHLIRRRKGLPLGRLRPAADLHTDLGFDLLDVVDIILALEQRYQLTIPDELPLRTIDDFVRFLGPALAGTSTAQAA</sequence>
<dbReference type="Proteomes" id="UP000282184">
    <property type="component" value="Unassembled WGS sequence"/>
</dbReference>
<accession>A0A3S0JL50</accession>
<gene>
    <name evidence="2" type="ORF">EJV47_03025</name>
</gene>
<name>A0A3S0JL50_9BACT</name>
<dbReference type="RefSeq" id="WP_126691650.1">
    <property type="nucleotide sequence ID" value="NZ_RXOF01000001.1"/>
</dbReference>
<dbReference type="AlphaFoldDB" id="A0A3S0JL50"/>
<dbReference type="InterPro" id="IPR009081">
    <property type="entry name" value="PP-bd_ACP"/>
</dbReference>